<sequence>MARGGRPTPRVALTGHGLDRDDHTRANPAKLAEMRARADARLLALDGVLPVVDGNALTFTNLDTVPDDAELVFIGLKDGAPIFARVGAHGDARHALDQAEARALIMSLEERDLAIYAGARSLVDWHARHRFCPNCGKSTRIAKGGWERDCDKVSGGCGAPHFPRTDPVAIMLVEHDGDLLLGRNTRFPPRSYSALAGFIEPGESLEEAVSRETLEEAGVEVRDVSYVASQPWPFPSQLMIGCHGFATSRVLTIDKTELDDARWFTRAQVAESLERGREAESFVPPPHQAIAYTLLAWWLEHC</sequence>
<dbReference type="Pfam" id="PF09296">
    <property type="entry name" value="NUDIX-like"/>
    <property type="match status" value="1"/>
</dbReference>
<evidence type="ECO:0000256" key="1">
    <source>
        <dbReference type="ARBA" id="ARBA00001946"/>
    </source>
</evidence>
<dbReference type="GO" id="GO:0006742">
    <property type="term" value="P:NADP+ catabolic process"/>
    <property type="evidence" value="ECO:0007669"/>
    <property type="project" value="TreeGrafter"/>
</dbReference>
<dbReference type="Gene3D" id="3.90.79.10">
    <property type="entry name" value="Nucleoside Triphosphate Pyrophosphohydrolase"/>
    <property type="match status" value="1"/>
</dbReference>
<dbReference type="Pfam" id="PF00293">
    <property type="entry name" value="NUDIX"/>
    <property type="match status" value="1"/>
</dbReference>
<proteinExistence type="inferred from homology"/>
<protein>
    <recommendedName>
        <fullName evidence="4">NAD(+) diphosphatase</fullName>
        <ecNumber evidence="4">3.6.1.22</ecNumber>
    </recommendedName>
</protein>
<dbReference type="InterPro" id="IPR050241">
    <property type="entry name" value="NAD-cap_RNA_hydrolase_NudC"/>
</dbReference>
<feature type="region of interest" description="Disordered" evidence="10">
    <location>
        <begin position="1"/>
        <end position="25"/>
    </location>
</feature>
<dbReference type="EC" id="3.6.1.22" evidence="4"/>
<comment type="catalytic activity">
    <reaction evidence="9">
        <text>a 5'-end NAD(+)-phospho-ribonucleoside in mRNA + H2O = a 5'-end phospho-adenosine-phospho-ribonucleoside in mRNA + beta-nicotinamide D-ribonucleotide + 2 H(+)</text>
        <dbReference type="Rhea" id="RHEA:60876"/>
        <dbReference type="Rhea" id="RHEA-COMP:15698"/>
        <dbReference type="Rhea" id="RHEA-COMP:15719"/>
        <dbReference type="ChEBI" id="CHEBI:14649"/>
        <dbReference type="ChEBI" id="CHEBI:15377"/>
        <dbReference type="ChEBI" id="CHEBI:15378"/>
        <dbReference type="ChEBI" id="CHEBI:144029"/>
        <dbReference type="ChEBI" id="CHEBI:144051"/>
    </reaction>
    <physiologicalReaction direction="left-to-right" evidence="9">
        <dbReference type="Rhea" id="RHEA:60877"/>
    </physiologicalReaction>
</comment>
<dbReference type="InterPro" id="IPR015376">
    <property type="entry name" value="Znr_NADH_PPase"/>
</dbReference>
<dbReference type="PANTHER" id="PTHR42904">
    <property type="entry name" value="NUDIX HYDROLASE, NUDC SUBFAMILY"/>
    <property type="match status" value="1"/>
</dbReference>
<keyword evidence="13" id="KW-1185">Reference proteome</keyword>
<comment type="cofactor">
    <cofactor evidence="1">
        <name>Mg(2+)</name>
        <dbReference type="ChEBI" id="CHEBI:18420"/>
    </cofactor>
</comment>
<gene>
    <name evidence="12" type="ORF">CP97_06800</name>
</gene>
<dbReference type="InterPro" id="IPR015375">
    <property type="entry name" value="NADH_PPase-like_N"/>
</dbReference>
<evidence type="ECO:0000256" key="6">
    <source>
        <dbReference type="ARBA" id="ARBA00022801"/>
    </source>
</evidence>
<dbReference type="InterPro" id="IPR049734">
    <property type="entry name" value="NudC-like_C"/>
</dbReference>
<dbReference type="PANTHER" id="PTHR42904:SF6">
    <property type="entry name" value="NAD-CAPPED RNA HYDROLASE NUDT12"/>
    <property type="match status" value="1"/>
</dbReference>
<reference evidence="13" key="2">
    <citation type="submission" date="2015-04" db="EMBL/GenBank/DDBJ databases">
        <title>The complete genome sequence of Erythrobacter sp. s21-N3.</title>
        <authorList>
            <person name="Zhuang L."/>
            <person name="Liu Y."/>
            <person name="Shao Z."/>
        </authorList>
    </citation>
    <scope>NUCLEOTIDE SEQUENCE [LARGE SCALE GENOMIC DNA]</scope>
    <source>
        <strain evidence="13">s21-N3</strain>
    </source>
</reference>
<feature type="domain" description="Nudix hydrolase" evidence="11">
    <location>
        <begin position="163"/>
        <end position="286"/>
    </location>
</feature>
<dbReference type="CDD" id="cd03429">
    <property type="entry name" value="NUDIX_NADH_pyrophosphatase_Nudt13"/>
    <property type="match status" value="1"/>
</dbReference>
<dbReference type="STRING" id="1648404.CP97_06800"/>
<dbReference type="InterPro" id="IPR015797">
    <property type="entry name" value="NUDIX_hydrolase-like_dom_sf"/>
</dbReference>
<dbReference type="InterPro" id="IPR000086">
    <property type="entry name" value="NUDIX_hydrolase_dom"/>
</dbReference>
<accession>A0A0H4VFD9</accession>
<evidence type="ECO:0000259" key="11">
    <source>
        <dbReference type="PROSITE" id="PS51462"/>
    </source>
</evidence>
<dbReference type="AlphaFoldDB" id="A0A0H4VFD9"/>
<dbReference type="InterPro" id="IPR020084">
    <property type="entry name" value="NUDIX_hydrolase_CS"/>
</dbReference>
<dbReference type="GO" id="GO:0005829">
    <property type="term" value="C:cytosol"/>
    <property type="evidence" value="ECO:0007669"/>
    <property type="project" value="TreeGrafter"/>
</dbReference>
<evidence type="ECO:0000256" key="5">
    <source>
        <dbReference type="ARBA" id="ARBA00022723"/>
    </source>
</evidence>
<evidence type="ECO:0000256" key="9">
    <source>
        <dbReference type="ARBA" id="ARBA00023679"/>
    </source>
</evidence>
<evidence type="ECO:0000313" key="13">
    <source>
        <dbReference type="Proteomes" id="UP000059113"/>
    </source>
</evidence>
<keyword evidence="7" id="KW-0460">Magnesium</keyword>
<comment type="cofactor">
    <cofactor evidence="2">
        <name>Zn(2+)</name>
        <dbReference type="ChEBI" id="CHEBI:29105"/>
    </cofactor>
</comment>
<dbReference type="RefSeq" id="WP_048885313.1">
    <property type="nucleotide sequence ID" value="NZ_CP011310.1"/>
</dbReference>
<keyword evidence="8" id="KW-0520">NAD</keyword>
<evidence type="ECO:0000256" key="8">
    <source>
        <dbReference type="ARBA" id="ARBA00023027"/>
    </source>
</evidence>
<dbReference type="PROSITE" id="PS51462">
    <property type="entry name" value="NUDIX"/>
    <property type="match status" value="1"/>
</dbReference>
<dbReference type="SUPFAM" id="SSF55811">
    <property type="entry name" value="Nudix"/>
    <property type="match status" value="1"/>
</dbReference>
<dbReference type="NCBIfam" id="NF001299">
    <property type="entry name" value="PRK00241.1"/>
    <property type="match status" value="1"/>
</dbReference>
<reference evidence="12 13" key="1">
    <citation type="journal article" date="2015" name="Int. J. Syst. Evol. Microbiol.">
        <title>Erythrobacter atlanticus sp. nov., a bacterium from ocean sediment able to degrade polycyclic aromatic hydrocarbons.</title>
        <authorList>
            <person name="Zhuang L."/>
            <person name="Liu Y."/>
            <person name="Wang L."/>
            <person name="Wang W."/>
            <person name="Shao Z."/>
        </authorList>
    </citation>
    <scope>NUCLEOTIDE SEQUENCE [LARGE SCALE GENOMIC DNA]</scope>
    <source>
        <strain evidence="13">s21-N3</strain>
    </source>
</reference>
<name>A0A0H4VFD9_9SPHN</name>
<comment type="similarity">
    <text evidence="3">Belongs to the Nudix hydrolase family. NudC subfamily.</text>
</comment>
<keyword evidence="5" id="KW-0479">Metal-binding</keyword>
<evidence type="ECO:0000256" key="2">
    <source>
        <dbReference type="ARBA" id="ARBA00001947"/>
    </source>
</evidence>
<evidence type="ECO:0000256" key="4">
    <source>
        <dbReference type="ARBA" id="ARBA00012381"/>
    </source>
</evidence>
<evidence type="ECO:0000256" key="7">
    <source>
        <dbReference type="ARBA" id="ARBA00022842"/>
    </source>
</evidence>
<keyword evidence="6 12" id="KW-0378">Hydrolase</keyword>
<dbReference type="GO" id="GO:0019677">
    <property type="term" value="P:NAD+ catabolic process"/>
    <property type="evidence" value="ECO:0007669"/>
    <property type="project" value="TreeGrafter"/>
</dbReference>
<dbReference type="EMBL" id="CP011310">
    <property type="protein sequence ID" value="AKQ41794.1"/>
    <property type="molecule type" value="Genomic_DNA"/>
</dbReference>
<evidence type="ECO:0000256" key="3">
    <source>
        <dbReference type="ARBA" id="ARBA00009595"/>
    </source>
</evidence>
<dbReference type="PATRIC" id="fig|1648404.4.peg.1416"/>
<dbReference type="Pfam" id="PF09297">
    <property type="entry name" value="Zn_ribbon_NUD"/>
    <property type="match status" value="1"/>
</dbReference>
<dbReference type="PROSITE" id="PS00893">
    <property type="entry name" value="NUDIX_BOX"/>
    <property type="match status" value="1"/>
</dbReference>
<evidence type="ECO:0000256" key="10">
    <source>
        <dbReference type="SAM" id="MobiDB-lite"/>
    </source>
</evidence>
<organism evidence="12 13">
    <name type="scientific">Aurantiacibacter atlanticus</name>
    <dbReference type="NCBI Taxonomy" id="1648404"/>
    <lineage>
        <taxon>Bacteria</taxon>
        <taxon>Pseudomonadati</taxon>
        <taxon>Pseudomonadota</taxon>
        <taxon>Alphaproteobacteria</taxon>
        <taxon>Sphingomonadales</taxon>
        <taxon>Erythrobacteraceae</taxon>
        <taxon>Aurantiacibacter</taxon>
    </lineage>
</organism>
<dbReference type="GO" id="GO:0035529">
    <property type="term" value="F:NADH pyrophosphatase activity"/>
    <property type="evidence" value="ECO:0007669"/>
    <property type="project" value="TreeGrafter"/>
</dbReference>
<evidence type="ECO:0000313" key="12">
    <source>
        <dbReference type="EMBL" id="AKQ41794.1"/>
    </source>
</evidence>
<dbReference type="KEGG" id="ery:CP97_06800"/>
<dbReference type="OrthoDB" id="9791656at2"/>
<dbReference type="Proteomes" id="UP000059113">
    <property type="component" value="Chromosome"/>
</dbReference>
<dbReference type="GO" id="GO:0046872">
    <property type="term" value="F:metal ion binding"/>
    <property type="evidence" value="ECO:0007669"/>
    <property type="project" value="UniProtKB-KW"/>
</dbReference>
<dbReference type="Gene3D" id="3.90.79.20">
    <property type="match status" value="1"/>
</dbReference>